<dbReference type="NCBIfam" id="TIGR03911">
    <property type="entry name" value="pyrrolys_PylD"/>
    <property type="match status" value="1"/>
</dbReference>
<dbReference type="Gene3D" id="3.40.50.12150">
    <property type="match status" value="1"/>
</dbReference>
<evidence type="ECO:0000313" key="2">
    <source>
        <dbReference type="EMBL" id="SHJ33999.1"/>
    </source>
</evidence>
<dbReference type="STRING" id="1122934.SAMN02745691_01782"/>
<dbReference type="InterPro" id="IPR023914">
    <property type="entry name" value="Pyrrolys_PylD"/>
</dbReference>
<evidence type="ECO:0000313" key="3">
    <source>
        <dbReference type="Proteomes" id="UP000184342"/>
    </source>
</evidence>
<dbReference type="OrthoDB" id="5418995at2"/>
<dbReference type="Proteomes" id="UP000184342">
    <property type="component" value="Unassembled WGS sequence"/>
</dbReference>
<gene>
    <name evidence="2" type="ORF">SAMN02745691_01782</name>
</gene>
<protein>
    <submittedName>
        <fullName evidence="2">Pyrrolysine biosynthesis protein PylD</fullName>
    </submittedName>
</protein>
<dbReference type="InterPro" id="IPR048757">
    <property type="entry name" value="PylD_N"/>
</dbReference>
<evidence type="ECO:0000259" key="1">
    <source>
        <dbReference type="Pfam" id="PF21455"/>
    </source>
</evidence>
<sequence>MTRLLESDIDVIERQLQTYEELFIRQTGHTMEAIARKAAGISGKVKRRKAGVVPVTSGLGVISGFSRTVGAILHHCQVETLVTEETDVAGLQQAYLSGCGMAFLADDKVCAAFGIGQKAHSDNGEATGRGYAAALVEAMKTRGIDPAGEAILIIGAGPVGQAAAGYIAEQKASPVICDLDVDKAARLAAGLEDAVFLSAPAPLREYRYLIDASTSPDLIKEEDVTEETIVAAPGMPCGATEEAGRKATVIHNPLELGIITMYFDCMKQLEE</sequence>
<accession>A0A1M6IHU4</accession>
<dbReference type="Gene3D" id="3.40.50.720">
    <property type="entry name" value="NAD(P)-binding Rossmann-like Domain"/>
    <property type="match status" value="1"/>
</dbReference>
<keyword evidence="3" id="KW-1185">Reference proteome</keyword>
<name>A0A1M6IHU4_9FIRM</name>
<reference evidence="2 3" key="1">
    <citation type="submission" date="2016-11" db="EMBL/GenBank/DDBJ databases">
        <authorList>
            <person name="Jaros S."/>
            <person name="Januszkiewicz K."/>
            <person name="Wedrychowicz H."/>
        </authorList>
    </citation>
    <scope>NUCLEOTIDE SEQUENCE [LARGE SCALE GENOMIC DNA]</scope>
    <source>
        <strain evidence="2 3">DSM 15970</strain>
    </source>
</reference>
<proteinExistence type="predicted"/>
<dbReference type="RefSeq" id="WP_143147899.1">
    <property type="nucleotide sequence ID" value="NZ_FQYT01000018.1"/>
</dbReference>
<dbReference type="SUPFAM" id="SSF51735">
    <property type="entry name" value="NAD(P)-binding Rossmann-fold domains"/>
    <property type="match status" value="1"/>
</dbReference>
<dbReference type="AlphaFoldDB" id="A0A1M6IHU4"/>
<feature type="domain" description="Pyrrolysine biosynthesis protein PylD N-terminal" evidence="1">
    <location>
        <begin position="10"/>
        <end position="115"/>
    </location>
</feature>
<dbReference type="InterPro" id="IPR036291">
    <property type="entry name" value="NAD(P)-bd_dom_sf"/>
</dbReference>
<organism evidence="2 3">
    <name type="scientific">Parasporobacterium paucivorans DSM 15970</name>
    <dbReference type="NCBI Taxonomy" id="1122934"/>
    <lineage>
        <taxon>Bacteria</taxon>
        <taxon>Bacillati</taxon>
        <taxon>Bacillota</taxon>
        <taxon>Clostridia</taxon>
        <taxon>Lachnospirales</taxon>
        <taxon>Lachnospiraceae</taxon>
        <taxon>Parasporobacterium</taxon>
    </lineage>
</organism>
<dbReference type="EMBL" id="FQYT01000018">
    <property type="protein sequence ID" value="SHJ33999.1"/>
    <property type="molecule type" value="Genomic_DNA"/>
</dbReference>
<dbReference type="Pfam" id="PF21455">
    <property type="entry name" value="PylD_N"/>
    <property type="match status" value="1"/>
</dbReference>